<reference evidence="1" key="1">
    <citation type="submission" date="2012-03" db="EMBL/GenBank/DDBJ databases">
        <authorList>
            <person name="Johnson S.L."/>
            <person name="Sims D."/>
            <person name="Han S."/>
            <person name="Bruce D.C."/>
            <person name="Dasch G.A."/>
        </authorList>
    </citation>
    <scope>NUCLEOTIDE SEQUENCE [LARGE SCALE GENOMIC DNA]</scope>
    <source>
        <strain evidence="1">TH1527</strain>
    </source>
</reference>
<accession>A0ABM5MWD2</accession>
<dbReference type="EMBL" id="CP003397">
    <property type="protein sequence ID" value="AFE54369.1"/>
    <property type="molecule type" value="Genomic_DNA"/>
</dbReference>
<sequence length="61" mass="7757">MKRSFIKLVYIELKNIINMQSFKQQKKRERQLIDYFKIVESNILYTFRKIKKEYERDKTFF</sequence>
<dbReference type="Proteomes" id="UP000007581">
    <property type="component" value="Chromosome"/>
</dbReference>
<evidence type="ECO:0000313" key="1">
    <source>
        <dbReference type="EMBL" id="AFE54369.1"/>
    </source>
</evidence>
<proteinExistence type="predicted"/>
<protein>
    <submittedName>
        <fullName evidence="1">Uncharacterized protein</fullName>
    </submittedName>
</protein>
<organism evidence="1 2">
    <name type="scientific">Rickettsia typhi str. TH1527</name>
    <dbReference type="NCBI Taxonomy" id="1003201"/>
    <lineage>
        <taxon>Bacteria</taxon>
        <taxon>Pseudomonadati</taxon>
        <taxon>Pseudomonadota</taxon>
        <taxon>Alphaproteobacteria</taxon>
        <taxon>Rickettsiales</taxon>
        <taxon>Rickettsiaceae</taxon>
        <taxon>Rickettsieae</taxon>
        <taxon>Rickettsia</taxon>
        <taxon>typhus group</taxon>
    </lineage>
</organism>
<name>A0ABM5MWD2_RICTP</name>
<dbReference type="RefSeq" id="WP_011190970.1">
    <property type="nucleotide sequence ID" value="NC_017066.1"/>
</dbReference>
<evidence type="ECO:0000313" key="2">
    <source>
        <dbReference type="Proteomes" id="UP000007581"/>
    </source>
</evidence>
<keyword evidence="2" id="KW-1185">Reference proteome</keyword>
<gene>
    <name evidence="1" type="ORF">RTTH1527_02520</name>
</gene>